<dbReference type="AlphaFoldDB" id="A0A411YCN2"/>
<sequence>MLRTTGDLPELQRAVRELHGVAEAMVRWPDPRGPAELRVVIGPDAEASDTTDEVIQVLERVGGVDLDTLAPTPRTAAERPVFAGLEVQRGELDTRVEVTLRYRGREVRGAAEGLATGDHTPRTAAAATLQALREVVRDDVRMHVEWMSRDGAGGSRDEVCSIAVTVLTLDGQDQHIGSALIRGDLRESAVRATLDAVNRRLGRLIGDAALDEEIARRGLPKG</sequence>
<name>A0A411YCN2_9ACTN</name>
<evidence type="ECO:0000313" key="1">
    <source>
        <dbReference type="EMBL" id="QBI18922.1"/>
    </source>
</evidence>
<proteinExistence type="predicted"/>
<dbReference type="OrthoDB" id="5181693at2"/>
<evidence type="ECO:0008006" key="3">
    <source>
        <dbReference type="Google" id="ProtNLM"/>
    </source>
</evidence>
<dbReference type="EMBL" id="CP036402">
    <property type="protein sequence ID" value="QBI18922.1"/>
    <property type="molecule type" value="Genomic_DNA"/>
</dbReference>
<protein>
    <recommendedName>
        <fullName evidence="3">2-isopropylmalate synthase LeuA allosteric (dimerisation) domain-containing protein</fullName>
    </recommendedName>
</protein>
<dbReference type="RefSeq" id="WP_131153919.1">
    <property type="nucleotide sequence ID" value="NZ_CP036402.1"/>
</dbReference>
<organism evidence="1 2">
    <name type="scientific">Egibacter rhizosphaerae</name>
    <dbReference type="NCBI Taxonomy" id="1670831"/>
    <lineage>
        <taxon>Bacteria</taxon>
        <taxon>Bacillati</taxon>
        <taxon>Actinomycetota</taxon>
        <taxon>Nitriliruptoria</taxon>
        <taxon>Egibacterales</taxon>
        <taxon>Egibacteraceae</taxon>
        <taxon>Egibacter</taxon>
    </lineage>
</organism>
<gene>
    <name evidence="1" type="ORF">ER308_04765</name>
</gene>
<dbReference type="Proteomes" id="UP000291469">
    <property type="component" value="Chromosome"/>
</dbReference>
<evidence type="ECO:0000313" key="2">
    <source>
        <dbReference type="Proteomes" id="UP000291469"/>
    </source>
</evidence>
<dbReference type="KEGG" id="erz:ER308_04765"/>
<reference evidence="1 2" key="1">
    <citation type="submission" date="2019-01" db="EMBL/GenBank/DDBJ databases">
        <title>Egibacter rhizosphaerae EGI 80759T.</title>
        <authorList>
            <person name="Chen D.-D."/>
            <person name="Tian Y."/>
            <person name="Jiao J.-Y."/>
            <person name="Zhang X.-T."/>
            <person name="Zhang Y.-G."/>
            <person name="Zhang Y."/>
            <person name="Xiao M."/>
            <person name="Shu W.-S."/>
            <person name="Li W.-J."/>
        </authorList>
    </citation>
    <scope>NUCLEOTIDE SEQUENCE [LARGE SCALE GENOMIC DNA]</scope>
    <source>
        <strain evidence="1 2">EGI 80759</strain>
    </source>
</reference>
<keyword evidence="2" id="KW-1185">Reference proteome</keyword>
<accession>A0A411YCN2</accession>